<organism evidence="3 4">
    <name type="scientific">Neolamprologus brichardi</name>
    <name type="common">Fairy cichlid</name>
    <name type="synonym">Lamprologus brichardi</name>
    <dbReference type="NCBI Taxonomy" id="32507"/>
    <lineage>
        <taxon>Eukaryota</taxon>
        <taxon>Metazoa</taxon>
        <taxon>Chordata</taxon>
        <taxon>Craniata</taxon>
        <taxon>Vertebrata</taxon>
        <taxon>Euteleostomi</taxon>
        <taxon>Actinopterygii</taxon>
        <taxon>Neopterygii</taxon>
        <taxon>Teleostei</taxon>
        <taxon>Neoteleostei</taxon>
        <taxon>Acanthomorphata</taxon>
        <taxon>Ovalentaria</taxon>
        <taxon>Cichlomorphae</taxon>
        <taxon>Cichliformes</taxon>
        <taxon>Cichlidae</taxon>
        <taxon>African cichlids</taxon>
        <taxon>Pseudocrenilabrinae</taxon>
        <taxon>Lamprologini</taxon>
        <taxon>Neolamprologus</taxon>
    </lineage>
</organism>
<keyword evidence="4" id="KW-1185">Reference proteome</keyword>
<dbReference type="Pfam" id="PF00017">
    <property type="entry name" value="SH2"/>
    <property type="match status" value="1"/>
</dbReference>
<reference evidence="3" key="1">
    <citation type="submission" date="2025-08" db="UniProtKB">
        <authorList>
            <consortium name="Ensembl"/>
        </authorList>
    </citation>
    <scope>IDENTIFICATION</scope>
</reference>
<dbReference type="AlphaFoldDB" id="A0A3Q4HD70"/>
<dbReference type="PANTHER" id="PTHR45734:SF12">
    <property type="entry name" value="TENSIN-2 ISOFORM X1"/>
    <property type="match status" value="1"/>
</dbReference>
<name>A0A3Q4HD70_NEOBR</name>
<proteinExistence type="predicted"/>
<dbReference type="OMA" id="WSKGIYH"/>
<sequence>MLSLSRTAPSTGTNQASPETKVRALTKHELVVLGTLNTSGWFVFNSYYGQCVYFGPLHHSSNVSTIAIAVLKDKEPGSFLIRDSNSFQGAYGLALKVATPPPNANFSWSKGIYHKSWVKLQKLRGA</sequence>
<dbReference type="GO" id="GO:0004725">
    <property type="term" value="F:protein tyrosine phosphatase activity"/>
    <property type="evidence" value="ECO:0007669"/>
    <property type="project" value="TreeGrafter"/>
</dbReference>
<dbReference type="STRING" id="32507.ENSNBRP00000019821"/>
<feature type="region of interest" description="Disordered" evidence="1">
    <location>
        <begin position="1"/>
        <end position="20"/>
    </location>
</feature>
<evidence type="ECO:0000313" key="4">
    <source>
        <dbReference type="Proteomes" id="UP000261580"/>
    </source>
</evidence>
<dbReference type="SUPFAM" id="SSF55550">
    <property type="entry name" value="SH2 domain"/>
    <property type="match status" value="1"/>
</dbReference>
<dbReference type="InterPro" id="IPR000980">
    <property type="entry name" value="SH2"/>
</dbReference>
<dbReference type="InterPro" id="IPR051484">
    <property type="entry name" value="Tensin_PTEN_phosphatase"/>
</dbReference>
<dbReference type="GeneTree" id="ENSGT00940000180777"/>
<evidence type="ECO:0000256" key="1">
    <source>
        <dbReference type="SAM" id="MobiDB-lite"/>
    </source>
</evidence>
<dbReference type="PANTHER" id="PTHR45734">
    <property type="entry name" value="TENSIN"/>
    <property type="match status" value="1"/>
</dbReference>
<feature type="compositionally biased region" description="Polar residues" evidence="1">
    <location>
        <begin position="1"/>
        <end position="18"/>
    </location>
</feature>
<dbReference type="Bgee" id="ENSNBRG00000015279">
    <property type="expression patterns" value="Expressed in heart and 6 other cell types or tissues"/>
</dbReference>
<dbReference type="InterPro" id="IPR036860">
    <property type="entry name" value="SH2_dom_sf"/>
</dbReference>
<dbReference type="Gene3D" id="3.30.505.10">
    <property type="entry name" value="SH2 domain"/>
    <property type="match status" value="1"/>
</dbReference>
<evidence type="ECO:0000259" key="2">
    <source>
        <dbReference type="Pfam" id="PF00017"/>
    </source>
</evidence>
<dbReference type="Proteomes" id="UP000261580">
    <property type="component" value="Unassembled WGS sequence"/>
</dbReference>
<protein>
    <recommendedName>
        <fullName evidence="2">SH2 domain-containing protein</fullName>
    </recommendedName>
</protein>
<reference evidence="3" key="2">
    <citation type="submission" date="2025-09" db="UniProtKB">
        <authorList>
            <consortium name="Ensembl"/>
        </authorList>
    </citation>
    <scope>IDENTIFICATION</scope>
</reference>
<accession>A0A3Q4HD70</accession>
<dbReference type="Ensembl" id="ENSNBRT00000020343.1">
    <property type="protein sequence ID" value="ENSNBRP00000019821.1"/>
    <property type="gene ID" value="ENSNBRG00000015279.1"/>
</dbReference>
<dbReference type="GO" id="GO:0005925">
    <property type="term" value="C:focal adhesion"/>
    <property type="evidence" value="ECO:0007669"/>
    <property type="project" value="TreeGrafter"/>
</dbReference>
<feature type="domain" description="SH2" evidence="2">
    <location>
        <begin position="69"/>
        <end position="97"/>
    </location>
</feature>
<evidence type="ECO:0000313" key="3">
    <source>
        <dbReference type="Ensembl" id="ENSNBRP00000019821.1"/>
    </source>
</evidence>